<proteinExistence type="predicted"/>
<name>A0A2D2DTB0_9BURK</name>
<dbReference type="KEGG" id="mass:CR152_29570"/>
<organism evidence="1 2">
    <name type="scientific">Massilia violaceinigra</name>
    <dbReference type="NCBI Taxonomy" id="2045208"/>
    <lineage>
        <taxon>Bacteria</taxon>
        <taxon>Pseudomonadati</taxon>
        <taxon>Pseudomonadota</taxon>
        <taxon>Betaproteobacteria</taxon>
        <taxon>Burkholderiales</taxon>
        <taxon>Oxalobacteraceae</taxon>
        <taxon>Telluria group</taxon>
        <taxon>Massilia</taxon>
    </lineage>
</organism>
<sequence>MQAPGVMFRDMAGAAPLTIPVTDGLAFKDQTMGIYKVAIYRFADWPRDGVVRTPVKPAAIGTIHE</sequence>
<keyword evidence="2" id="KW-1185">Reference proteome</keyword>
<gene>
    <name evidence="1" type="ORF">CR152_29570</name>
</gene>
<evidence type="ECO:0000313" key="1">
    <source>
        <dbReference type="EMBL" id="ATQ78197.1"/>
    </source>
</evidence>
<accession>A0A2D2DTB0</accession>
<dbReference type="Proteomes" id="UP000229897">
    <property type="component" value="Chromosome"/>
</dbReference>
<dbReference type="EMBL" id="CP024608">
    <property type="protein sequence ID" value="ATQ78197.1"/>
    <property type="molecule type" value="Genomic_DNA"/>
</dbReference>
<dbReference type="AlphaFoldDB" id="A0A2D2DTB0"/>
<evidence type="ECO:0000313" key="2">
    <source>
        <dbReference type="Proteomes" id="UP000229897"/>
    </source>
</evidence>
<reference evidence="1" key="1">
    <citation type="submission" date="2017-10" db="EMBL/GenBank/DDBJ databases">
        <title>Massilia psychrophilum sp. nov., a novel purple-pigmented bacterium isolated from Tianshan glacier, Xinjiang Municipality, China.</title>
        <authorList>
            <person name="Wang H."/>
        </authorList>
    </citation>
    <scope>NUCLEOTIDE SEQUENCE [LARGE SCALE GENOMIC DNA]</scope>
    <source>
        <strain evidence="1">B2</strain>
    </source>
</reference>
<protein>
    <submittedName>
        <fullName evidence="1">Uncharacterized protein</fullName>
    </submittedName>
</protein>